<dbReference type="AlphaFoldDB" id="A0A1S3X0V8"/>
<dbReference type="PANTHER" id="PTHR35992:SF1">
    <property type="entry name" value="CYTOMATRIX PROTEIN-LIKE PROTEIN"/>
    <property type="match status" value="1"/>
</dbReference>
<dbReference type="RefSeq" id="XP_016433323.1">
    <property type="nucleotide sequence ID" value="XM_016577837.1"/>
</dbReference>
<feature type="coiled-coil region" evidence="1">
    <location>
        <begin position="138"/>
        <end position="165"/>
    </location>
</feature>
<protein>
    <submittedName>
        <fullName evidence="3">Spindle pole body component 110 isoform X1</fullName>
    </submittedName>
</protein>
<gene>
    <name evidence="3" type="primary">LOC107759824</name>
</gene>
<reference evidence="3" key="1">
    <citation type="submission" date="2025-08" db="UniProtKB">
        <authorList>
            <consortium name="RefSeq"/>
        </authorList>
    </citation>
    <scope>IDENTIFICATION</scope>
</reference>
<proteinExistence type="predicted"/>
<evidence type="ECO:0000256" key="1">
    <source>
        <dbReference type="SAM" id="Coils"/>
    </source>
</evidence>
<feature type="region of interest" description="Disordered" evidence="2">
    <location>
        <begin position="272"/>
        <end position="323"/>
    </location>
</feature>
<feature type="compositionally biased region" description="Basic and acidic residues" evidence="2">
    <location>
        <begin position="289"/>
        <end position="298"/>
    </location>
</feature>
<dbReference type="KEGG" id="nta:107759824"/>
<dbReference type="OrthoDB" id="1921280at2759"/>
<dbReference type="PaxDb" id="4097-A0A1S3X0V8"/>
<dbReference type="STRING" id="4097.A0A1S3X0V8"/>
<accession>A0A1S3X0V8</accession>
<feature type="coiled-coil region" evidence="1">
    <location>
        <begin position="223"/>
        <end position="264"/>
    </location>
</feature>
<organism evidence="3">
    <name type="scientific">Nicotiana tabacum</name>
    <name type="common">Common tobacco</name>
    <dbReference type="NCBI Taxonomy" id="4097"/>
    <lineage>
        <taxon>Eukaryota</taxon>
        <taxon>Viridiplantae</taxon>
        <taxon>Streptophyta</taxon>
        <taxon>Embryophyta</taxon>
        <taxon>Tracheophyta</taxon>
        <taxon>Spermatophyta</taxon>
        <taxon>Magnoliopsida</taxon>
        <taxon>eudicotyledons</taxon>
        <taxon>Gunneridae</taxon>
        <taxon>Pentapetalae</taxon>
        <taxon>asterids</taxon>
        <taxon>lamiids</taxon>
        <taxon>Solanales</taxon>
        <taxon>Solanaceae</taxon>
        <taxon>Nicotianoideae</taxon>
        <taxon>Nicotianeae</taxon>
        <taxon>Nicotiana</taxon>
    </lineage>
</organism>
<sequence length="341" mass="39617">MAKPKSKNYSSERKNWNNVFNLLVKMLKSQQTQLEYLAKDRKILEDRIKLLHGRWVNDGYSYQEQIFQMKQDFIVQEMEHIVEVAKAERHVVSKKRDAVMYKKKFEDADSLLADFRELLDYHSHKCSEPNDVPRTATNEKAETRNKAWEDEVRRLRTENERLTSEKNSEISALLAEKNFIWNQYNKLEHDMNEQLRSKHTEIELGNEKIHAFMRNIKELQSSNTDKDNTIATLRTEIAKLESDLVKKSEELFKLSRELELLKKSGSASVTPVLLRSTSASGPPKRRTDRKTVTFKEEPQSSQALEKRSSKRKAGDSISGAPKLFTSSFKVPKLKTSSPLVI</sequence>
<evidence type="ECO:0000313" key="3">
    <source>
        <dbReference type="RefSeq" id="XP_016433323.1"/>
    </source>
</evidence>
<evidence type="ECO:0000256" key="2">
    <source>
        <dbReference type="SAM" id="MobiDB-lite"/>
    </source>
</evidence>
<dbReference type="OMA" id="KMQHERW"/>
<dbReference type="PANTHER" id="PTHR35992">
    <property type="entry name" value="CYTOMATRIX PROTEIN-LIKE PROTEIN"/>
    <property type="match status" value="1"/>
</dbReference>
<name>A0A1S3X0V8_TOBAC</name>
<keyword evidence="1" id="KW-0175">Coiled coil</keyword>